<protein>
    <submittedName>
        <fullName evidence="1">Uncharacterized protein</fullName>
    </submittedName>
</protein>
<dbReference type="RefSeq" id="WP_413269927.1">
    <property type="nucleotide sequence ID" value="NZ_JBHFNQ010000064.1"/>
</dbReference>
<name>A0ABV4X206_9CYAN</name>
<sequence>MLQLNVYQPPEPKTQVVPDTRTLVNIAQHLEELEKSDRSLHNLIGMEIWSITKTMDDLYPGFWHKFMLNRRQSMKQFMQQKQRSDNH</sequence>
<proteinExistence type="predicted"/>
<dbReference type="Proteomes" id="UP001576774">
    <property type="component" value="Unassembled WGS sequence"/>
</dbReference>
<dbReference type="EMBL" id="JBHFNQ010000064">
    <property type="protein sequence ID" value="MFB2876804.1"/>
    <property type="molecule type" value="Genomic_DNA"/>
</dbReference>
<accession>A0ABV4X206</accession>
<keyword evidence="2" id="KW-1185">Reference proteome</keyword>
<comment type="caution">
    <text evidence="1">The sequence shown here is derived from an EMBL/GenBank/DDBJ whole genome shotgun (WGS) entry which is preliminary data.</text>
</comment>
<gene>
    <name evidence="1" type="ORF">ACE1CC_07905</name>
</gene>
<organism evidence="1 2">
    <name type="scientific">Floridaenema aerugineum BLCC-F46</name>
    <dbReference type="NCBI Taxonomy" id="3153654"/>
    <lineage>
        <taxon>Bacteria</taxon>
        <taxon>Bacillati</taxon>
        <taxon>Cyanobacteriota</taxon>
        <taxon>Cyanophyceae</taxon>
        <taxon>Oscillatoriophycideae</taxon>
        <taxon>Aerosakkonematales</taxon>
        <taxon>Aerosakkonemataceae</taxon>
        <taxon>Floridanema</taxon>
        <taxon>Floridanema aerugineum</taxon>
    </lineage>
</organism>
<evidence type="ECO:0000313" key="1">
    <source>
        <dbReference type="EMBL" id="MFB2876804.1"/>
    </source>
</evidence>
<evidence type="ECO:0000313" key="2">
    <source>
        <dbReference type="Proteomes" id="UP001576774"/>
    </source>
</evidence>
<reference evidence="1 2" key="1">
    <citation type="submission" date="2024-09" db="EMBL/GenBank/DDBJ databases">
        <title>Floridaenema gen nov. (Aerosakkonemataceae, Aerosakkonematales ord. nov., Cyanobacteria) from benthic tropical and subtropical fresh waters, with the description of four new species.</title>
        <authorList>
            <person name="Moretto J.A."/>
            <person name="Berthold D.E."/>
            <person name="Lefler F.W."/>
            <person name="Huang I.-S."/>
            <person name="Laughinghouse H. IV."/>
        </authorList>
    </citation>
    <scope>NUCLEOTIDE SEQUENCE [LARGE SCALE GENOMIC DNA]</scope>
    <source>
        <strain evidence="1 2">BLCC-F46</strain>
    </source>
</reference>